<name>A0A1I4DH47_9HYPH</name>
<dbReference type="Proteomes" id="UP000199598">
    <property type="component" value="Unassembled WGS sequence"/>
</dbReference>
<sequence length="159" mass="18094">MAEIKDELDRKLIAILQGNAREPVSSIARRLDVARSTVQERIARLERKGIIIGYTAILGDQEDQKRVQALVMLSVAQQRSRELIAQLESYPEIRSCLTISGEFDLCLIVEPDRLEELDAVLDEIAAIPGVERTRSSIVLTKKFERQRPFMPQNTYSLEK</sequence>
<evidence type="ECO:0000256" key="2">
    <source>
        <dbReference type="ARBA" id="ARBA00023125"/>
    </source>
</evidence>
<dbReference type="EMBL" id="FOSK01000011">
    <property type="protein sequence ID" value="SFK92120.1"/>
    <property type="molecule type" value="Genomic_DNA"/>
</dbReference>
<proteinExistence type="predicted"/>
<evidence type="ECO:0000259" key="4">
    <source>
        <dbReference type="PROSITE" id="PS50956"/>
    </source>
</evidence>
<dbReference type="InterPro" id="IPR019887">
    <property type="entry name" value="Tscrpt_reg_AsnC/Lrp_C"/>
</dbReference>
<gene>
    <name evidence="5" type="ORF">SAMN04488518_111175</name>
</gene>
<comment type="caution">
    <text evidence="5">The sequence shown here is derived from an EMBL/GenBank/DDBJ whole genome shotgun (WGS) entry which is preliminary data.</text>
</comment>
<organism evidence="5 6">
    <name type="scientific">Pseudovibrio ascidiaceicola</name>
    <dbReference type="NCBI Taxonomy" id="285279"/>
    <lineage>
        <taxon>Bacteria</taxon>
        <taxon>Pseudomonadati</taxon>
        <taxon>Pseudomonadota</taxon>
        <taxon>Alphaproteobacteria</taxon>
        <taxon>Hyphomicrobiales</taxon>
        <taxon>Stappiaceae</taxon>
        <taxon>Pseudovibrio</taxon>
    </lineage>
</organism>
<keyword evidence="1" id="KW-0805">Transcription regulation</keyword>
<evidence type="ECO:0000256" key="3">
    <source>
        <dbReference type="ARBA" id="ARBA00023163"/>
    </source>
</evidence>
<dbReference type="RefSeq" id="WP_057465942.1">
    <property type="nucleotide sequence ID" value="NZ_FOSK01000011.1"/>
</dbReference>
<dbReference type="SUPFAM" id="SSF54909">
    <property type="entry name" value="Dimeric alpha+beta barrel"/>
    <property type="match status" value="1"/>
</dbReference>
<dbReference type="InterPro" id="IPR000485">
    <property type="entry name" value="AsnC-type_HTH_dom"/>
</dbReference>
<accession>A0A1I4DH47</accession>
<protein>
    <submittedName>
        <fullName evidence="5">Transcriptional regulator, AsnC family</fullName>
    </submittedName>
</protein>
<dbReference type="PRINTS" id="PR00033">
    <property type="entry name" value="HTHASNC"/>
</dbReference>
<dbReference type="SMART" id="SM00344">
    <property type="entry name" value="HTH_ASNC"/>
    <property type="match status" value="1"/>
</dbReference>
<keyword evidence="2" id="KW-0238">DNA-binding</keyword>
<dbReference type="InterPro" id="IPR036390">
    <property type="entry name" value="WH_DNA-bd_sf"/>
</dbReference>
<dbReference type="InterPro" id="IPR011008">
    <property type="entry name" value="Dimeric_a/b-barrel"/>
</dbReference>
<reference evidence="5 6" key="1">
    <citation type="submission" date="2016-10" db="EMBL/GenBank/DDBJ databases">
        <authorList>
            <person name="Varghese N."/>
            <person name="Submissions S."/>
        </authorList>
    </citation>
    <scope>NUCLEOTIDE SEQUENCE [LARGE SCALE GENOMIC DNA]</scope>
    <source>
        <strain evidence="5 6">DSM 16392</strain>
    </source>
</reference>
<keyword evidence="6" id="KW-1185">Reference proteome</keyword>
<dbReference type="Pfam" id="PF01037">
    <property type="entry name" value="AsnC_trans_reg"/>
    <property type="match status" value="1"/>
</dbReference>
<dbReference type="PANTHER" id="PTHR30154:SF53">
    <property type="entry name" value="HTH-TYPE TRANSCRIPTIONAL REGULATOR LRPC"/>
    <property type="match status" value="1"/>
</dbReference>
<dbReference type="InterPro" id="IPR036388">
    <property type="entry name" value="WH-like_DNA-bd_sf"/>
</dbReference>
<dbReference type="SUPFAM" id="SSF46785">
    <property type="entry name" value="Winged helix' DNA-binding domain"/>
    <property type="match status" value="1"/>
</dbReference>
<dbReference type="InterPro" id="IPR019888">
    <property type="entry name" value="Tscrpt_reg_AsnC-like"/>
</dbReference>
<feature type="domain" description="HTH asnC-type" evidence="4">
    <location>
        <begin position="6"/>
        <end position="71"/>
    </location>
</feature>
<dbReference type="Gene3D" id="3.30.70.920">
    <property type="match status" value="1"/>
</dbReference>
<evidence type="ECO:0000256" key="1">
    <source>
        <dbReference type="ARBA" id="ARBA00023015"/>
    </source>
</evidence>
<keyword evidence="3" id="KW-0804">Transcription</keyword>
<dbReference type="PROSITE" id="PS50956">
    <property type="entry name" value="HTH_ASNC_2"/>
    <property type="match status" value="1"/>
</dbReference>
<evidence type="ECO:0000313" key="6">
    <source>
        <dbReference type="Proteomes" id="UP000199598"/>
    </source>
</evidence>
<dbReference type="Pfam" id="PF13404">
    <property type="entry name" value="HTH_AsnC-type"/>
    <property type="match status" value="1"/>
</dbReference>
<dbReference type="PANTHER" id="PTHR30154">
    <property type="entry name" value="LEUCINE-RESPONSIVE REGULATORY PROTEIN"/>
    <property type="match status" value="1"/>
</dbReference>
<evidence type="ECO:0000313" key="5">
    <source>
        <dbReference type="EMBL" id="SFK92120.1"/>
    </source>
</evidence>
<dbReference type="Gene3D" id="1.10.10.10">
    <property type="entry name" value="Winged helix-like DNA-binding domain superfamily/Winged helix DNA-binding domain"/>
    <property type="match status" value="1"/>
</dbReference>